<dbReference type="InterPro" id="IPR051332">
    <property type="entry name" value="Fosfomycin_Res_Enzymes"/>
</dbReference>
<evidence type="ECO:0000259" key="1">
    <source>
        <dbReference type="PROSITE" id="PS51819"/>
    </source>
</evidence>
<dbReference type="Gene3D" id="3.10.180.10">
    <property type="entry name" value="2,3-Dihydroxybiphenyl 1,2-Dioxygenase, domain 1"/>
    <property type="match status" value="1"/>
</dbReference>
<dbReference type="PANTHER" id="PTHR36113:SF3">
    <property type="entry name" value="SLL5075 PROTEIN"/>
    <property type="match status" value="1"/>
</dbReference>
<dbReference type="InterPro" id="IPR029068">
    <property type="entry name" value="Glyas_Bleomycin-R_OHBP_Dase"/>
</dbReference>
<protein>
    <submittedName>
        <fullName evidence="2">Glyoxalase/bleomycin resistance/dioxygenase family protein</fullName>
    </submittedName>
</protein>
<dbReference type="Proteomes" id="UP000243053">
    <property type="component" value="Unassembled WGS sequence"/>
</dbReference>
<dbReference type="CDD" id="cd06587">
    <property type="entry name" value="VOC"/>
    <property type="match status" value="1"/>
</dbReference>
<dbReference type="SUPFAM" id="SSF54593">
    <property type="entry name" value="Glyoxalase/Bleomycin resistance protein/Dihydroxybiphenyl dioxygenase"/>
    <property type="match status" value="1"/>
</dbReference>
<evidence type="ECO:0000313" key="3">
    <source>
        <dbReference type="Proteomes" id="UP000243053"/>
    </source>
</evidence>
<sequence length="131" mass="14694">MMPCLTHIALHVKDVSKCVSFYQRYGKLEIVRDRHVNGKHIIWLAESGKADQFIFVLLPGGPGHQQSSVDFSHLGFALSSKHEVDKIAQMAKKENILLWPPKQEGFPVGYYCGVLDPDGNRIEFSFGQPLG</sequence>
<dbReference type="GO" id="GO:0051213">
    <property type="term" value="F:dioxygenase activity"/>
    <property type="evidence" value="ECO:0007669"/>
    <property type="project" value="UniProtKB-KW"/>
</dbReference>
<gene>
    <name evidence="2" type="ORF">A9Q75_08900</name>
</gene>
<dbReference type="Pfam" id="PF00903">
    <property type="entry name" value="Glyoxalase"/>
    <property type="match status" value="1"/>
</dbReference>
<comment type="caution">
    <text evidence="2">The sequence shown here is derived from an EMBL/GenBank/DDBJ whole genome shotgun (WGS) entry which is preliminary data.</text>
</comment>
<name>A0A1Y5EE77_COLPS</name>
<reference evidence="3" key="1">
    <citation type="journal article" date="2017" name="Proc. Natl. Acad. Sci. U.S.A.">
        <title>Simulation of Deepwater Horizon oil plume reveals substrate specialization within a complex community of hydrocarbon degraders.</title>
        <authorList>
            <person name="Hu P."/>
            <person name="Dubinsky E.A."/>
            <person name="Probst A.J."/>
            <person name="Wang J."/>
            <person name="Sieber C.M.K."/>
            <person name="Tom L.M."/>
            <person name="Gardinali P."/>
            <person name="Banfield J.F."/>
            <person name="Atlas R.M."/>
            <person name="Andersen G.L."/>
        </authorList>
    </citation>
    <scope>NUCLEOTIDE SEQUENCE [LARGE SCALE GENOMIC DNA]</scope>
</reference>
<dbReference type="InterPro" id="IPR004360">
    <property type="entry name" value="Glyas_Fos-R_dOase_dom"/>
</dbReference>
<dbReference type="EMBL" id="MAAF01000055">
    <property type="protein sequence ID" value="OUR80993.1"/>
    <property type="molecule type" value="Genomic_DNA"/>
</dbReference>
<dbReference type="PANTHER" id="PTHR36113">
    <property type="entry name" value="LYASE, PUTATIVE-RELATED-RELATED"/>
    <property type="match status" value="1"/>
</dbReference>
<evidence type="ECO:0000313" key="2">
    <source>
        <dbReference type="EMBL" id="OUR80993.1"/>
    </source>
</evidence>
<dbReference type="InterPro" id="IPR037523">
    <property type="entry name" value="VOC_core"/>
</dbReference>
<feature type="domain" description="VOC" evidence="1">
    <location>
        <begin position="4"/>
        <end position="127"/>
    </location>
</feature>
<accession>A0A1Y5EE77</accession>
<organism evidence="2 3">
    <name type="scientific">Colwellia psychrerythraea</name>
    <name type="common">Vibrio psychroerythus</name>
    <dbReference type="NCBI Taxonomy" id="28229"/>
    <lineage>
        <taxon>Bacteria</taxon>
        <taxon>Pseudomonadati</taxon>
        <taxon>Pseudomonadota</taxon>
        <taxon>Gammaproteobacteria</taxon>
        <taxon>Alteromonadales</taxon>
        <taxon>Colwelliaceae</taxon>
        <taxon>Colwellia</taxon>
    </lineage>
</organism>
<dbReference type="AlphaFoldDB" id="A0A1Y5EE77"/>
<dbReference type="PROSITE" id="PS51819">
    <property type="entry name" value="VOC"/>
    <property type="match status" value="1"/>
</dbReference>
<proteinExistence type="predicted"/>
<keyword evidence="2" id="KW-0560">Oxidoreductase</keyword>
<keyword evidence="2" id="KW-0223">Dioxygenase</keyword>